<dbReference type="EMBL" id="LTAI01000026">
    <property type="protein sequence ID" value="ORE00390.1"/>
    <property type="molecule type" value="Genomic_DNA"/>
</dbReference>
<dbReference type="Proteomes" id="UP000192501">
    <property type="component" value="Unassembled WGS sequence"/>
</dbReference>
<accession>A0A1X0Q6W9</accession>
<evidence type="ECO:0000256" key="1">
    <source>
        <dbReference type="SAM" id="MobiDB-lite"/>
    </source>
</evidence>
<evidence type="ECO:0008006" key="7">
    <source>
        <dbReference type="Google" id="ProtNLM"/>
    </source>
</evidence>
<feature type="signal peptide" evidence="2">
    <location>
        <begin position="1"/>
        <end position="22"/>
    </location>
</feature>
<gene>
    <name evidence="4" type="ORF">A0H76_1179</name>
    <name evidence="3" type="ORF">HERIO_2442</name>
</gene>
<organism evidence="3 5">
    <name type="scientific">Hepatospora eriocheir</name>
    <dbReference type="NCBI Taxonomy" id="1081669"/>
    <lineage>
        <taxon>Eukaryota</taxon>
        <taxon>Fungi</taxon>
        <taxon>Fungi incertae sedis</taxon>
        <taxon>Microsporidia</taxon>
        <taxon>Hepatosporidae</taxon>
        <taxon>Hepatospora</taxon>
    </lineage>
</organism>
<feature type="region of interest" description="Disordered" evidence="1">
    <location>
        <begin position="77"/>
        <end position="100"/>
    </location>
</feature>
<comment type="caution">
    <text evidence="3">The sequence shown here is derived from an EMBL/GenBank/DDBJ whole genome shotgun (WGS) entry which is preliminary data.</text>
</comment>
<dbReference type="Proteomes" id="UP000192356">
    <property type="component" value="Unassembled WGS sequence"/>
</dbReference>
<dbReference type="VEuPathDB" id="MicrosporidiaDB:HERIO_2442"/>
<evidence type="ECO:0000313" key="3">
    <source>
        <dbReference type="EMBL" id="ORD95508.1"/>
    </source>
</evidence>
<name>A0A1X0Q6W9_9MICR</name>
<evidence type="ECO:0000256" key="2">
    <source>
        <dbReference type="SAM" id="SignalP"/>
    </source>
</evidence>
<evidence type="ECO:0000313" key="4">
    <source>
        <dbReference type="EMBL" id="ORE00390.1"/>
    </source>
</evidence>
<keyword evidence="2" id="KW-0732">Signal</keyword>
<keyword evidence="5" id="KW-1185">Reference proteome</keyword>
<dbReference type="AlphaFoldDB" id="A0A1X0Q6W9"/>
<sequence>MVGKLKVLLMIVSLYLTKISCGGGMTPEERQSYKAGVFFIDATSDTHAIPSSKCLFVDRETNAHYEISITKVNLDNTHPSTFTPTGKEKESSFKTETVNN</sequence>
<feature type="chain" id="PRO_5011905198" description="Secreted protein" evidence="2">
    <location>
        <begin position="23"/>
        <end position="100"/>
    </location>
</feature>
<protein>
    <recommendedName>
        <fullName evidence="7">Secreted protein</fullName>
    </recommendedName>
</protein>
<dbReference type="EMBL" id="LVKB01000281">
    <property type="protein sequence ID" value="ORD95508.1"/>
    <property type="molecule type" value="Genomic_DNA"/>
</dbReference>
<reference evidence="5 6" key="1">
    <citation type="journal article" date="2017" name="Environ. Microbiol.">
        <title>Decay of the glycolytic pathway and adaptation to intranuclear parasitism within Enterocytozoonidae microsporidia.</title>
        <authorList>
            <person name="Wiredu Boakye D."/>
            <person name="Jaroenlak P."/>
            <person name="Prachumwat A."/>
            <person name="Williams T.A."/>
            <person name="Bateman K.S."/>
            <person name="Itsathitphaisarn O."/>
            <person name="Sritunyalucksana K."/>
            <person name="Paszkiewicz K.H."/>
            <person name="Moore K.A."/>
            <person name="Stentiford G.D."/>
            <person name="Williams B.A."/>
        </authorList>
    </citation>
    <scope>NUCLEOTIDE SEQUENCE [LARGE SCALE GENOMIC DNA]</scope>
    <source>
        <strain evidence="6">canceri</strain>
        <strain evidence="4">Canceri</strain>
        <strain evidence="3 5">GB1</strain>
    </source>
</reference>
<evidence type="ECO:0000313" key="5">
    <source>
        <dbReference type="Proteomes" id="UP000192356"/>
    </source>
</evidence>
<evidence type="ECO:0000313" key="6">
    <source>
        <dbReference type="Proteomes" id="UP000192501"/>
    </source>
</evidence>
<dbReference type="VEuPathDB" id="MicrosporidiaDB:A0H76_1179"/>
<proteinExistence type="predicted"/>